<reference evidence="1 2" key="1">
    <citation type="journal article" date="2018" name="Nat. Biotechnol.">
        <title>A standardized bacterial taxonomy based on genome phylogeny substantially revises the tree of life.</title>
        <authorList>
            <person name="Parks D.H."/>
            <person name="Chuvochina M."/>
            <person name="Waite D.W."/>
            <person name="Rinke C."/>
            <person name="Skarshewski A."/>
            <person name="Chaumeil P.A."/>
            <person name="Hugenholtz P."/>
        </authorList>
    </citation>
    <scope>NUCLEOTIDE SEQUENCE [LARGE SCALE GENOMIC DNA]</scope>
    <source>
        <strain evidence="1">UBA9375</strain>
    </source>
</reference>
<dbReference type="Proteomes" id="UP000263642">
    <property type="component" value="Unassembled WGS sequence"/>
</dbReference>
<name>A0A3D3QZI1_9PLAN</name>
<accession>A0A3D3QZI1</accession>
<organism evidence="1 2">
    <name type="scientific">Gimesia maris</name>
    <dbReference type="NCBI Taxonomy" id="122"/>
    <lineage>
        <taxon>Bacteria</taxon>
        <taxon>Pseudomonadati</taxon>
        <taxon>Planctomycetota</taxon>
        <taxon>Planctomycetia</taxon>
        <taxon>Planctomycetales</taxon>
        <taxon>Planctomycetaceae</taxon>
        <taxon>Gimesia</taxon>
    </lineage>
</organism>
<gene>
    <name evidence="1" type="ORF">DIT97_01305</name>
</gene>
<dbReference type="RefSeq" id="WP_044236567.1">
    <property type="nucleotide sequence ID" value="NZ_CAXAST010000005.1"/>
</dbReference>
<dbReference type="EMBL" id="DQAY01000009">
    <property type="protein sequence ID" value="HCO21756.1"/>
    <property type="molecule type" value="Genomic_DNA"/>
</dbReference>
<comment type="caution">
    <text evidence="1">The sequence shown here is derived from an EMBL/GenBank/DDBJ whole genome shotgun (WGS) entry which is preliminary data.</text>
</comment>
<evidence type="ECO:0000313" key="2">
    <source>
        <dbReference type="Proteomes" id="UP000263642"/>
    </source>
</evidence>
<dbReference type="AlphaFoldDB" id="A0A3D3QZI1"/>
<sequence length="103" mass="11712">MKFQLVLQFNGAVISDYDSLVDLESVIIDQIQVDGKTIVDGHDFGSSEMNLFMTVDDPAKVLSQIRTQIEHPLMNRFKAGYRPISEDGFHAIWPETLHEFSVK</sequence>
<proteinExistence type="predicted"/>
<protein>
    <submittedName>
        <fullName evidence="1">ABC transporter</fullName>
    </submittedName>
</protein>
<evidence type="ECO:0000313" key="1">
    <source>
        <dbReference type="EMBL" id="HCO21756.1"/>
    </source>
</evidence>
<dbReference type="GeneID" id="98649921"/>